<dbReference type="Pfam" id="PF00583">
    <property type="entry name" value="Acetyltransf_1"/>
    <property type="match status" value="1"/>
</dbReference>
<evidence type="ECO:0000256" key="1">
    <source>
        <dbReference type="SAM" id="MobiDB-lite"/>
    </source>
</evidence>
<evidence type="ECO:0000259" key="2">
    <source>
        <dbReference type="PROSITE" id="PS51186"/>
    </source>
</evidence>
<dbReference type="PROSITE" id="PS51186">
    <property type="entry name" value="GNAT"/>
    <property type="match status" value="1"/>
</dbReference>
<proteinExistence type="predicted"/>
<reference evidence="3 4" key="1">
    <citation type="submission" date="2011-04" db="EMBL/GenBank/DDBJ databases">
        <title>Complete sequence of Cellulomonas fimi ATCC 484.</title>
        <authorList>
            <consortium name="US DOE Joint Genome Institute"/>
            <person name="Lucas S."/>
            <person name="Han J."/>
            <person name="Lapidus A."/>
            <person name="Cheng J.-F."/>
            <person name="Goodwin L."/>
            <person name="Pitluck S."/>
            <person name="Peters L."/>
            <person name="Chertkov O."/>
            <person name="Detter J.C."/>
            <person name="Han C."/>
            <person name="Tapia R."/>
            <person name="Land M."/>
            <person name="Hauser L."/>
            <person name="Kyrpides N."/>
            <person name="Ivanova N."/>
            <person name="Ovchinnikova G."/>
            <person name="Pagani I."/>
            <person name="Mead D."/>
            <person name="Brumm P."/>
            <person name="Woyke T."/>
        </authorList>
    </citation>
    <scope>NUCLEOTIDE SEQUENCE [LARGE SCALE GENOMIC DNA]</scope>
    <source>
        <strain evidence="4">ATCC 484 / DSM 20113 / JCM 1341 / NBRC 15513 / NCIMB 8980 / NCTC 7547</strain>
    </source>
</reference>
<dbReference type="InterPro" id="IPR016181">
    <property type="entry name" value="Acyl_CoA_acyltransferase"/>
</dbReference>
<dbReference type="eggNOG" id="COG0456">
    <property type="taxonomic scope" value="Bacteria"/>
</dbReference>
<dbReference type="RefSeq" id="WP_013769512.1">
    <property type="nucleotide sequence ID" value="NC_015514.1"/>
</dbReference>
<sequence>MPSWSSHEVPVPSSVDAADAGPLLALTAVSNDVVAHEWGSRDYDRTPQEVLGSLRDQTYVRKVRQLVTSDDDGTPMAYLAMNLPLQDNTHTGLVEIGVLPQFRRQGIGAALHDEALRIARAAGRRALTASTDQREEPAQGPATLVPSTGTGRVSADAPATRFATARGWQLEQVARRSVLQVPVDDGALAEHRAAAQAAAGDEYRVVHWGSHAPDEWVDEYARLNTRMSTDVPLGGLDFEEDVWDATRIRTTEAQFVDRGIELVVAAAEHVPTHTLAAYTTLMLPPENEEFVHQEDTLVVKEHRGRRLGMLVKAANLQRLAEVRPQARRVATWNAEENSYMLRINIDLGFRPSGGAGEWQLRLDA</sequence>
<keyword evidence="3" id="KW-0808">Transferase</keyword>
<dbReference type="Proteomes" id="UP000008460">
    <property type="component" value="Chromosome"/>
</dbReference>
<dbReference type="HOGENOM" id="CLU_043786_1_0_11"/>
<name>F4H6X4_CELFA</name>
<organism evidence="3 4">
    <name type="scientific">Cellulomonas fimi (strain ATCC 484 / DSM 20113 / JCM 1341 / CCUG 24087 / LMG 16345 / NBRC 15513 / NCIMB 8980 / NCTC 7547 / NRS-133)</name>
    <dbReference type="NCBI Taxonomy" id="590998"/>
    <lineage>
        <taxon>Bacteria</taxon>
        <taxon>Bacillati</taxon>
        <taxon>Actinomycetota</taxon>
        <taxon>Actinomycetes</taxon>
        <taxon>Micrococcales</taxon>
        <taxon>Cellulomonadaceae</taxon>
        <taxon>Cellulomonas</taxon>
    </lineage>
</organism>
<dbReference type="Gene3D" id="3.40.630.30">
    <property type="match status" value="1"/>
</dbReference>
<dbReference type="STRING" id="590998.Celf_0338"/>
<dbReference type="GO" id="GO:0016747">
    <property type="term" value="F:acyltransferase activity, transferring groups other than amino-acyl groups"/>
    <property type="evidence" value="ECO:0007669"/>
    <property type="project" value="InterPro"/>
</dbReference>
<dbReference type="InterPro" id="IPR000182">
    <property type="entry name" value="GNAT_dom"/>
</dbReference>
<dbReference type="EMBL" id="CP002666">
    <property type="protein sequence ID" value="AEE44483.1"/>
    <property type="molecule type" value="Genomic_DNA"/>
</dbReference>
<evidence type="ECO:0000313" key="4">
    <source>
        <dbReference type="Proteomes" id="UP000008460"/>
    </source>
</evidence>
<dbReference type="KEGG" id="cfi:Celf_0338"/>
<protein>
    <submittedName>
        <fullName evidence="3">GCN5-related N-acetyltransferase</fullName>
    </submittedName>
</protein>
<feature type="region of interest" description="Disordered" evidence="1">
    <location>
        <begin position="127"/>
        <end position="155"/>
    </location>
</feature>
<feature type="domain" description="N-acetyltransferase" evidence="2">
    <location>
        <begin position="21"/>
        <end position="190"/>
    </location>
</feature>
<gene>
    <name evidence="3" type="ordered locus">Celf_0338</name>
</gene>
<dbReference type="CDD" id="cd04301">
    <property type="entry name" value="NAT_SF"/>
    <property type="match status" value="1"/>
</dbReference>
<dbReference type="SUPFAM" id="SSF55729">
    <property type="entry name" value="Acyl-CoA N-acyltransferases (Nat)"/>
    <property type="match status" value="2"/>
</dbReference>
<evidence type="ECO:0000313" key="3">
    <source>
        <dbReference type="EMBL" id="AEE44483.1"/>
    </source>
</evidence>
<keyword evidence="4" id="KW-1185">Reference proteome</keyword>
<accession>F4H6X4</accession>
<dbReference type="AlphaFoldDB" id="F4H6X4"/>